<protein>
    <submittedName>
        <fullName evidence="3">Amidase</fullName>
    </submittedName>
</protein>
<dbReference type="InterPro" id="IPR000120">
    <property type="entry name" value="Amidase"/>
</dbReference>
<dbReference type="InterPro" id="IPR036928">
    <property type="entry name" value="AS_sf"/>
</dbReference>
<evidence type="ECO:0000259" key="2">
    <source>
        <dbReference type="Pfam" id="PF01425"/>
    </source>
</evidence>
<dbReference type="Gene3D" id="3.90.1300.10">
    <property type="entry name" value="Amidase signature (AS) domain"/>
    <property type="match status" value="1"/>
</dbReference>
<feature type="region of interest" description="Disordered" evidence="1">
    <location>
        <begin position="177"/>
        <end position="199"/>
    </location>
</feature>
<reference evidence="4" key="1">
    <citation type="submission" date="2021-11" db="EMBL/GenBank/DDBJ databases">
        <title>Cultivation dependent microbiological survey of springs from the worlds oldest radium mine currently devoted to the extraction of radon-saturated water.</title>
        <authorList>
            <person name="Kapinusova G."/>
            <person name="Smrhova T."/>
            <person name="Strejcek M."/>
            <person name="Suman J."/>
            <person name="Jani K."/>
            <person name="Pajer P."/>
            <person name="Uhlik O."/>
        </authorList>
    </citation>
    <scope>NUCLEOTIDE SEQUENCE [LARGE SCALE GENOMIC DNA]</scope>
    <source>
        <strain evidence="4">J379</strain>
    </source>
</reference>
<dbReference type="InterPro" id="IPR023631">
    <property type="entry name" value="Amidase_dom"/>
</dbReference>
<evidence type="ECO:0000256" key="1">
    <source>
        <dbReference type="SAM" id="MobiDB-lite"/>
    </source>
</evidence>
<name>A0ABY5PN31_9ACTN</name>
<accession>A0ABY5PN31</accession>
<dbReference type="EMBL" id="CP088295">
    <property type="protein sequence ID" value="UUY06004.1"/>
    <property type="molecule type" value="Genomic_DNA"/>
</dbReference>
<dbReference type="Proteomes" id="UP001058860">
    <property type="component" value="Chromosome"/>
</dbReference>
<sequence length="485" mass="49651">MSVATDAFARALDTLAAQPQVPANRPPAFDVFGPTPASASPDAAALTDLPPTGRIAQLTSALTAGTVTSEQLVRDALELIAAENDELTAFVEVHAAEALAVAAERDLQRATGQVLGPLHGLPVSVKDVIDVGGMTTRCGSDAYEEHPEADAAAVALLRAAGAIVLGKTATHEFALGVTSPQSRNPHDRTRIPGGSSGGSAVAVTTGMSVVSLGTDTRASIRVPAALCGIVGMRPTYGTSPTKGMVPLSWTMDTTALLAPTVADVAVSMDVIRPGVAPVASAVGAPVGTLRVGIPRAAWEDATPVVDAAVDAALARLDGLVADVEELRRPNAADFAAGNALGLVVSRSEAAAFHRAAGLDRSLYWDEVRDQLDAADDVLAIDYIDAQRSRAALHAEMREVFELVDVLAMPTTPVQAPPAEDAEEYLTLLSRNAILWSFVGFPAISIPCPVPDGELPVGLQLVAAPGGEATLIALASALTAGPDPGP</sequence>
<gene>
    <name evidence="3" type="ORF">LRS13_10960</name>
</gene>
<dbReference type="PANTHER" id="PTHR11895">
    <property type="entry name" value="TRANSAMIDASE"/>
    <property type="match status" value="1"/>
</dbReference>
<dbReference type="SUPFAM" id="SSF75304">
    <property type="entry name" value="Amidase signature (AS) enzymes"/>
    <property type="match status" value="1"/>
</dbReference>
<dbReference type="PANTHER" id="PTHR11895:SF176">
    <property type="entry name" value="AMIDASE AMID-RELATED"/>
    <property type="match status" value="1"/>
</dbReference>
<dbReference type="Pfam" id="PF01425">
    <property type="entry name" value="Amidase"/>
    <property type="match status" value="1"/>
</dbReference>
<proteinExistence type="predicted"/>
<keyword evidence="4" id="KW-1185">Reference proteome</keyword>
<organism evidence="3 4">
    <name type="scientific">Svornostia abyssi</name>
    <dbReference type="NCBI Taxonomy" id="2898438"/>
    <lineage>
        <taxon>Bacteria</taxon>
        <taxon>Bacillati</taxon>
        <taxon>Actinomycetota</taxon>
        <taxon>Thermoleophilia</taxon>
        <taxon>Solirubrobacterales</taxon>
        <taxon>Baekduiaceae</taxon>
        <taxon>Svornostia</taxon>
    </lineage>
</organism>
<feature type="domain" description="Amidase" evidence="2">
    <location>
        <begin position="72"/>
        <end position="470"/>
    </location>
</feature>
<evidence type="ECO:0000313" key="4">
    <source>
        <dbReference type="Proteomes" id="UP001058860"/>
    </source>
</evidence>
<evidence type="ECO:0000313" key="3">
    <source>
        <dbReference type="EMBL" id="UUY06004.1"/>
    </source>
</evidence>
<dbReference type="RefSeq" id="WP_353866438.1">
    <property type="nucleotide sequence ID" value="NZ_CP088295.1"/>
</dbReference>